<dbReference type="PROSITE" id="PS50157">
    <property type="entry name" value="ZINC_FINGER_C2H2_2"/>
    <property type="match status" value="3"/>
</dbReference>
<keyword evidence="6 12" id="KW-0863">Zinc-finger</keyword>
<dbReference type="EMBL" id="DS469560">
    <property type="protein sequence ID" value="EDO42833.1"/>
    <property type="molecule type" value="Genomic_DNA"/>
</dbReference>
<keyword evidence="8" id="KW-0805">Transcription regulation</keyword>
<comment type="subcellular location">
    <subcellularLocation>
        <location evidence="2">Nucleus</location>
    </subcellularLocation>
</comment>
<dbReference type="PANTHER" id="PTHR24381">
    <property type="entry name" value="ZINC FINGER PROTEIN"/>
    <property type="match status" value="1"/>
</dbReference>
<sequence>NQIAKLKKHDRSRPRGKRHEGDMCGKLFGTPFALKEHNRTHFGEKGFACVNVSLIRLRIHAISHSDVKPFVRPQCGKCFKRAGHLKKHARTHTGEKPFECPQCGKCFKRAEHLKIHAMTHTGEKPKNGTNYGAWRYQLA</sequence>
<name>A7S0G5_NEMVE</name>
<evidence type="ECO:0000256" key="12">
    <source>
        <dbReference type="PROSITE-ProRule" id="PRU00042"/>
    </source>
</evidence>
<dbReference type="SMART" id="SM00355">
    <property type="entry name" value="ZnF_C2H2"/>
    <property type="match status" value="3"/>
</dbReference>
<keyword evidence="11" id="KW-0539">Nucleus</keyword>
<evidence type="ECO:0000256" key="3">
    <source>
        <dbReference type="ARBA" id="ARBA00006991"/>
    </source>
</evidence>
<keyword evidence="7" id="KW-0862">Zinc</keyword>
<keyword evidence="4" id="KW-0479">Metal-binding</keyword>
<dbReference type="PhylomeDB" id="A7S0G5"/>
<dbReference type="GO" id="GO:0003677">
    <property type="term" value="F:DNA binding"/>
    <property type="evidence" value="ECO:0007669"/>
    <property type="project" value="UniProtKB-KW"/>
</dbReference>
<accession>A7S0G5</accession>
<evidence type="ECO:0000256" key="2">
    <source>
        <dbReference type="ARBA" id="ARBA00004123"/>
    </source>
</evidence>
<dbReference type="InParanoid" id="A7S0G5"/>
<keyword evidence="16" id="KW-1185">Reference proteome</keyword>
<dbReference type="PROSITE" id="PS00028">
    <property type="entry name" value="ZINC_FINGER_C2H2_1"/>
    <property type="match status" value="1"/>
</dbReference>
<evidence type="ECO:0000256" key="6">
    <source>
        <dbReference type="ARBA" id="ARBA00022771"/>
    </source>
</evidence>
<dbReference type="FunFam" id="3.30.160.60:FF:000966">
    <property type="entry name" value="ZFP90 zinc finger protein"/>
    <property type="match status" value="1"/>
</dbReference>
<dbReference type="SUPFAM" id="SSF57667">
    <property type="entry name" value="beta-beta-alpha zinc fingers"/>
    <property type="match status" value="3"/>
</dbReference>
<evidence type="ECO:0000313" key="16">
    <source>
        <dbReference type="Proteomes" id="UP000001593"/>
    </source>
</evidence>
<evidence type="ECO:0000256" key="5">
    <source>
        <dbReference type="ARBA" id="ARBA00022737"/>
    </source>
</evidence>
<dbReference type="Pfam" id="PF00096">
    <property type="entry name" value="zf-C2H2"/>
    <property type="match status" value="2"/>
</dbReference>
<feature type="non-terminal residue" evidence="15">
    <location>
        <position position="1"/>
    </location>
</feature>
<keyword evidence="9" id="KW-0238">DNA-binding</keyword>
<dbReference type="PANTHER" id="PTHR24381:SF393">
    <property type="entry name" value="CHROMATIN-LINKED ADAPTOR FOR MSL PROTEINS, ISOFORM B"/>
    <property type="match status" value="1"/>
</dbReference>
<organism evidence="15 16">
    <name type="scientific">Nematostella vectensis</name>
    <name type="common">Starlet sea anemone</name>
    <dbReference type="NCBI Taxonomy" id="45351"/>
    <lineage>
        <taxon>Eukaryota</taxon>
        <taxon>Metazoa</taxon>
        <taxon>Cnidaria</taxon>
        <taxon>Anthozoa</taxon>
        <taxon>Hexacorallia</taxon>
        <taxon>Actiniaria</taxon>
        <taxon>Edwardsiidae</taxon>
        <taxon>Nematostella</taxon>
    </lineage>
</organism>
<gene>
    <name evidence="15" type="ORF">NEMVEDRAFT_v1g99680</name>
</gene>
<evidence type="ECO:0000256" key="4">
    <source>
        <dbReference type="ARBA" id="ARBA00022723"/>
    </source>
</evidence>
<evidence type="ECO:0000313" key="15">
    <source>
        <dbReference type="EMBL" id="EDO42833.1"/>
    </source>
</evidence>
<dbReference type="FunFam" id="3.30.160.60:FF:001498">
    <property type="entry name" value="Zinc finger protein 404"/>
    <property type="match status" value="1"/>
</dbReference>
<reference evidence="15 16" key="1">
    <citation type="journal article" date="2007" name="Science">
        <title>Sea anemone genome reveals ancestral eumetazoan gene repertoire and genomic organization.</title>
        <authorList>
            <person name="Putnam N.H."/>
            <person name="Srivastava M."/>
            <person name="Hellsten U."/>
            <person name="Dirks B."/>
            <person name="Chapman J."/>
            <person name="Salamov A."/>
            <person name="Terry A."/>
            <person name="Shapiro H."/>
            <person name="Lindquist E."/>
            <person name="Kapitonov V.V."/>
            <person name="Jurka J."/>
            <person name="Genikhovich G."/>
            <person name="Grigoriev I.V."/>
            <person name="Lucas S.M."/>
            <person name="Steele R.E."/>
            <person name="Finnerty J.R."/>
            <person name="Technau U."/>
            <person name="Martindale M.Q."/>
            <person name="Rokhsar D.S."/>
        </authorList>
    </citation>
    <scope>NUCLEOTIDE SEQUENCE [LARGE SCALE GENOMIC DNA]</scope>
    <source>
        <strain evidence="16">CH2 X CH6</strain>
    </source>
</reference>
<feature type="domain" description="C2H2-type" evidence="14">
    <location>
        <begin position="19"/>
        <end position="46"/>
    </location>
</feature>
<keyword evidence="5" id="KW-0677">Repeat</keyword>
<proteinExistence type="inferred from homology"/>
<dbReference type="STRING" id="45351.A7S0G5"/>
<dbReference type="AlphaFoldDB" id="A7S0G5"/>
<feature type="domain" description="C2H2-type" evidence="14">
    <location>
        <begin position="98"/>
        <end position="125"/>
    </location>
</feature>
<evidence type="ECO:0000256" key="9">
    <source>
        <dbReference type="ARBA" id="ARBA00023125"/>
    </source>
</evidence>
<dbReference type="OMA" id="IHAMTHT"/>
<evidence type="ECO:0000256" key="7">
    <source>
        <dbReference type="ARBA" id="ARBA00022833"/>
    </source>
</evidence>
<feature type="region of interest" description="Disordered" evidence="13">
    <location>
        <begin position="1"/>
        <end position="21"/>
    </location>
</feature>
<dbReference type="InterPro" id="IPR036236">
    <property type="entry name" value="Znf_C2H2_sf"/>
</dbReference>
<evidence type="ECO:0000256" key="1">
    <source>
        <dbReference type="ARBA" id="ARBA00003767"/>
    </source>
</evidence>
<protein>
    <recommendedName>
        <fullName evidence="14">C2H2-type domain-containing protein</fullName>
    </recommendedName>
</protein>
<dbReference type="Proteomes" id="UP000001593">
    <property type="component" value="Unassembled WGS sequence"/>
</dbReference>
<evidence type="ECO:0000256" key="8">
    <source>
        <dbReference type="ARBA" id="ARBA00023015"/>
    </source>
</evidence>
<feature type="compositionally biased region" description="Basic residues" evidence="13">
    <location>
        <begin position="1"/>
        <end position="18"/>
    </location>
</feature>
<evidence type="ECO:0000256" key="10">
    <source>
        <dbReference type="ARBA" id="ARBA00023163"/>
    </source>
</evidence>
<comment type="function">
    <text evidence="1">May be involved in transcriptional regulation.</text>
</comment>
<comment type="similarity">
    <text evidence="3">Belongs to the krueppel C2H2-type zinc-finger protein family.</text>
</comment>
<dbReference type="Gene3D" id="3.30.160.60">
    <property type="entry name" value="Classic Zinc Finger"/>
    <property type="match status" value="3"/>
</dbReference>
<dbReference type="HOGENOM" id="CLU_002678_42_18_1"/>
<evidence type="ECO:0000256" key="11">
    <source>
        <dbReference type="ARBA" id="ARBA00023242"/>
    </source>
</evidence>
<dbReference type="eggNOG" id="KOG1721">
    <property type="taxonomic scope" value="Eukaryota"/>
</dbReference>
<evidence type="ECO:0000256" key="13">
    <source>
        <dbReference type="SAM" id="MobiDB-lite"/>
    </source>
</evidence>
<dbReference type="GO" id="GO:0005634">
    <property type="term" value="C:nucleus"/>
    <property type="evidence" value="ECO:0007669"/>
    <property type="project" value="UniProtKB-SubCell"/>
</dbReference>
<evidence type="ECO:0000259" key="14">
    <source>
        <dbReference type="PROSITE" id="PS50157"/>
    </source>
</evidence>
<dbReference type="GO" id="GO:0008270">
    <property type="term" value="F:zinc ion binding"/>
    <property type="evidence" value="ECO:0007669"/>
    <property type="project" value="UniProtKB-KW"/>
</dbReference>
<keyword evidence="10" id="KW-0804">Transcription</keyword>
<feature type="domain" description="C2H2-type" evidence="14">
    <location>
        <begin position="70"/>
        <end position="97"/>
    </location>
</feature>
<dbReference type="InterPro" id="IPR013087">
    <property type="entry name" value="Znf_C2H2_type"/>
</dbReference>